<dbReference type="OrthoDB" id="195113at2"/>
<dbReference type="RefSeq" id="WP_027893354.1">
    <property type="nucleotide sequence ID" value="NZ_BJXL01000010.1"/>
</dbReference>
<evidence type="ECO:0000313" key="2">
    <source>
        <dbReference type="Proteomes" id="UP000321197"/>
    </source>
</evidence>
<dbReference type="Proteomes" id="UP000321197">
    <property type="component" value="Unassembled WGS sequence"/>
</dbReference>
<evidence type="ECO:0008006" key="3">
    <source>
        <dbReference type="Google" id="ProtNLM"/>
    </source>
</evidence>
<sequence>MRKIVASLFMTLDGVVESPNLWAFDFGSPTLVGGLAERGLLEARGFGSGVVLLRYAPAGGQP</sequence>
<protein>
    <recommendedName>
        <fullName evidence="3">Bacterial bifunctional deaminase-reductase C-terminal domain-containing protein</fullName>
    </recommendedName>
</protein>
<proteinExistence type="predicted"/>
<comment type="caution">
    <text evidence="1">The sequence shown here is derived from an EMBL/GenBank/DDBJ whole genome shotgun (WGS) entry which is preliminary data.</text>
</comment>
<dbReference type="EMBL" id="BJXL01000010">
    <property type="protein sequence ID" value="GEM82392.1"/>
    <property type="molecule type" value="Genomic_DNA"/>
</dbReference>
<evidence type="ECO:0000313" key="1">
    <source>
        <dbReference type="EMBL" id="GEM82392.1"/>
    </source>
</evidence>
<gene>
    <name evidence="1" type="ORF">MHY01S_05580</name>
</gene>
<reference evidence="1 2" key="1">
    <citation type="submission" date="2019-07" db="EMBL/GenBank/DDBJ databases">
        <title>Whole genome shotgun sequence of Meiothermus hypogaeus NBRC 106114.</title>
        <authorList>
            <person name="Hosoyama A."/>
            <person name="Uohara A."/>
            <person name="Ohji S."/>
            <person name="Ichikawa N."/>
        </authorList>
    </citation>
    <scope>NUCLEOTIDE SEQUENCE [LARGE SCALE GENOMIC DNA]</scope>
    <source>
        <strain evidence="1 2">NBRC 106114</strain>
    </source>
</reference>
<name>A0A511R0Q8_9DEIN</name>
<accession>A0A511R0Q8</accession>
<organism evidence="1 2">
    <name type="scientific">Meiothermus hypogaeus NBRC 106114</name>
    <dbReference type="NCBI Taxonomy" id="1227553"/>
    <lineage>
        <taxon>Bacteria</taxon>
        <taxon>Thermotogati</taxon>
        <taxon>Deinococcota</taxon>
        <taxon>Deinococci</taxon>
        <taxon>Thermales</taxon>
        <taxon>Thermaceae</taxon>
        <taxon>Meiothermus</taxon>
    </lineage>
</organism>
<dbReference type="AlphaFoldDB" id="A0A511R0Q8"/>